<dbReference type="SUPFAM" id="SSF51556">
    <property type="entry name" value="Metallo-dependent hydrolases"/>
    <property type="match status" value="1"/>
</dbReference>
<dbReference type="Pfam" id="PF07969">
    <property type="entry name" value="Amidohydro_3"/>
    <property type="match status" value="1"/>
</dbReference>
<evidence type="ECO:0000313" key="2">
    <source>
        <dbReference type="EMBL" id="SDB86537.1"/>
    </source>
</evidence>
<feature type="domain" description="Amidohydrolase 3" evidence="1">
    <location>
        <begin position="43"/>
        <end position="523"/>
    </location>
</feature>
<organism evidence="2 3">
    <name type="scientific">Microbacterium enclense</name>
    <dbReference type="NCBI Taxonomy" id="993073"/>
    <lineage>
        <taxon>Bacteria</taxon>
        <taxon>Bacillati</taxon>
        <taxon>Actinomycetota</taxon>
        <taxon>Actinomycetes</taxon>
        <taxon>Micrococcales</taxon>
        <taxon>Microbacteriaceae</taxon>
        <taxon>Microbacterium</taxon>
    </lineage>
</organism>
<dbReference type="InterPro" id="IPR011059">
    <property type="entry name" value="Metal-dep_hydrolase_composite"/>
</dbReference>
<dbReference type="InterPro" id="IPR013108">
    <property type="entry name" value="Amidohydro_3"/>
</dbReference>
<dbReference type="Gene3D" id="3.10.310.70">
    <property type="match status" value="1"/>
</dbReference>
<accession>A0A1G6GWY3</accession>
<dbReference type="InterPro" id="IPR033932">
    <property type="entry name" value="YtcJ-like"/>
</dbReference>
<dbReference type="AlphaFoldDB" id="A0A1G6GWY3"/>
<evidence type="ECO:0000259" key="1">
    <source>
        <dbReference type="Pfam" id="PF07969"/>
    </source>
</evidence>
<dbReference type="CDD" id="cd01300">
    <property type="entry name" value="YtcJ_like"/>
    <property type="match status" value="1"/>
</dbReference>
<proteinExistence type="predicted"/>
<dbReference type="EMBL" id="FMYG01000001">
    <property type="protein sequence ID" value="SDB86537.1"/>
    <property type="molecule type" value="Genomic_DNA"/>
</dbReference>
<dbReference type="Proteomes" id="UP000183203">
    <property type="component" value="Unassembled WGS sequence"/>
</dbReference>
<dbReference type="STRING" id="993073.AS029_02725"/>
<protein>
    <recommendedName>
        <fullName evidence="1">Amidohydrolase 3 domain-containing protein</fullName>
    </recommendedName>
</protein>
<evidence type="ECO:0000313" key="3">
    <source>
        <dbReference type="Proteomes" id="UP000183203"/>
    </source>
</evidence>
<dbReference type="InterPro" id="IPR032466">
    <property type="entry name" value="Metal_Hydrolase"/>
</dbReference>
<dbReference type="OrthoDB" id="3238066at2"/>
<dbReference type="PANTHER" id="PTHR22642">
    <property type="entry name" value="IMIDAZOLONEPROPIONASE"/>
    <property type="match status" value="1"/>
</dbReference>
<dbReference type="Gene3D" id="3.20.20.140">
    <property type="entry name" value="Metal-dependent hydrolases"/>
    <property type="match status" value="1"/>
</dbReference>
<dbReference type="RefSeq" id="WP_058231034.1">
    <property type="nucleotide sequence ID" value="NZ_FMYG01000001.1"/>
</dbReference>
<dbReference type="GO" id="GO:0016810">
    <property type="term" value="F:hydrolase activity, acting on carbon-nitrogen (but not peptide) bonds"/>
    <property type="evidence" value="ECO:0007669"/>
    <property type="project" value="InterPro"/>
</dbReference>
<dbReference type="Gene3D" id="2.30.40.10">
    <property type="entry name" value="Urease, subunit C, domain 1"/>
    <property type="match status" value="1"/>
</dbReference>
<reference evidence="2 3" key="1">
    <citation type="submission" date="2016-09" db="EMBL/GenBank/DDBJ databases">
        <authorList>
            <person name="Capua I."/>
            <person name="De Benedictis P."/>
            <person name="Joannis T."/>
            <person name="Lombin L.H."/>
            <person name="Cattoli G."/>
        </authorList>
    </citation>
    <scope>NUCLEOTIDE SEQUENCE [LARGE SCALE GENOMIC DNA]</scope>
    <source>
        <strain evidence="2 3">NIO-1002</strain>
    </source>
</reference>
<dbReference type="SUPFAM" id="SSF51338">
    <property type="entry name" value="Composite domain of metallo-dependent hydrolases"/>
    <property type="match status" value="1"/>
</dbReference>
<sequence>MSGAGPTFFHGGVVRTGAGDTDRLLVVDGVVRPAPQTAPAGAEIVDLRGGYLGPAFADGHAHPLLAGMEAAGPTLRHLGSVAQIARAVERWADEHPDATWITGASYDATIAADGLFDARWLDHTARPVVLRAWDYHTVWCNSAALRLAGIDRHTPDPPLGHIVRRPDGEPLGTLREAAVSLVWNLVPQPGPEERAARLGEASRTLAAYGITWAQEAWAEPDDLDAWAHAAERDLLAIDVDLALRADPLRWPGHLEELVAGAARIEGLPGLTARTLKFFVDGIVENRTASLLDDYADTCTRGLPNWRDGDLAAALVDAQRAGFDIHLHAIGDAGVRTALDAVAHLRSVEQSRPARVTIAHAQLIHPDDLQRFAALDVTVCFQPLWAQYDAVMRDLTLPAVGVNRATQYRMASVLASGARLTFGSDWPVTSPDVLAGIATAVTRQTPDGMPEGGWSPEERLTITDALDAASRAATAQGRRGTPDAALAPGAAADLVWLSDDPRTTPPTQLRDIQVLGTWRRGRRIHASAEARSAKEQR</sequence>
<gene>
    <name evidence="2" type="ORF">SAMN05216418_0788</name>
</gene>
<name>A0A1G6GWY3_9MICO</name>
<dbReference type="PANTHER" id="PTHR22642:SF2">
    <property type="entry name" value="PROTEIN LONG AFTER FAR-RED 3"/>
    <property type="match status" value="1"/>
</dbReference>